<feature type="active site" description="Cysteine sulfenic acid (-SOH) intermediate; for peroxidase activity" evidence="13">
    <location>
        <position position="46"/>
    </location>
</feature>
<dbReference type="KEGG" id="bsol:FSW04_05970"/>
<evidence type="ECO:0000256" key="13">
    <source>
        <dbReference type="PIRSR" id="PIRSR000239-1"/>
    </source>
</evidence>
<gene>
    <name evidence="16" type="ORF">FSW04_05970</name>
</gene>
<proteinExistence type="inferred from homology"/>
<keyword evidence="8" id="KW-0676">Redox-active center</keyword>
<dbReference type="FunFam" id="3.40.30.10:FF:000007">
    <property type="entry name" value="Thioredoxin-dependent thiol peroxidase"/>
    <property type="match status" value="1"/>
</dbReference>
<organism evidence="16 17">
    <name type="scientific">Baekduia soli</name>
    <dbReference type="NCBI Taxonomy" id="496014"/>
    <lineage>
        <taxon>Bacteria</taxon>
        <taxon>Bacillati</taxon>
        <taxon>Actinomycetota</taxon>
        <taxon>Thermoleophilia</taxon>
        <taxon>Solirubrobacterales</taxon>
        <taxon>Baekduiaceae</taxon>
        <taxon>Baekduia</taxon>
    </lineage>
</organism>
<dbReference type="SUPFAM" id="SSF52833">
    <property type="entry name" value="Thioredoxin-like"/>
    <property type="match status" value="1"/>
</dbReference>
<keyword evidence="4 16" id="KW-0575">Peroxidase</keyword>
<dbReference type="GO" id="GO:0045454">
    <property type="term" value="P:cell redox homeostasis"/>
    <property type="evidence" value="ECO:0007669"/>
    <property type="project" value="TreeGrafter"/>
</dbReference>
<evidence type="ECO:0000313" key="17">
    <source>
        <dbReference type="Proteomes" id="UP000321805"/>
    </source>
</evidence>
<dbReference type="PANTHER" id="PTHR42801">
    <property type="entry name" value="THIOREDOXIN-DEPENDENT PEROXIDE REDUCTASE"/>
    <property type="match status" value="1"/>
</dbReference>
<protein>
    <recommendedName>
        <fullName evidence="3">thioredoxin-dependent peroxiredoxin</fullName>
        <ecNumber evidence="3">1.11.1.24</ecNumber>
    </recommendedName>
    <alternativeName>
        <fullName evidence="11">Bacterioferritin comigratory protein</fullName>
    </alternativeName>
    <alternativeName>
        <fullName evidence="9">Thioredoxin peroxidase</fullName>
    </alternativeName>
</protein>
<dbReference type="PANTHER" id="PTHR42801:SF4">
    <property type="entry name" value="AHPC_TSA FAMILY PROTEIN"/>
    <property type="match status" value="1"/>
</dbReference>
<dbReference type="Pfam" id="PF00578">
    <property type="entry name" value="AhpC-TSA"/>
    <property type="match status" value="1"/>
</dbReference>
<evidence type="ECO:0000256" key="1">
    <source>
        <dbReference type="ARBA" id="ARBA00003330"/>
    </source>
</evidence>
<dbReference type="InterPro" id="IPR024706">
    <property type="entry name" value="Peroxiredoxin_AhpC-typ"/>
</dbReference>
<dbReference type="Proteomes" id="UP000321805">
    <property type="component" value="Chromosome"/>
</dbReference>
<evidence type="ECO:0000256" key="3">
    <source>
        <dbReference type="ARBA" id="ARBA00013017"/>
    </source>
</evidence>
<dbReference type="OrthoDB" id="9812811at2"/>
<dbReference type="InterPro" id="IPR036249">
    <property type="entry name" value="Thioredoxin-like_sf"/>
</dbReference>
<sequence length="159" mass="17557">MGKIHEGQPAPDFELPDQSGSPVRLSSFRGQRVVLYFYPKANTPGCTTQACGVRDHETDYEAAGAVVLGVSPDPVKAVRKFYEKQALNFELLADEDHAVSEAYGVWVEKSMYGKTYWGAARTTFVIDEEGIVRKVIKKVKPATHDDEVLAVLRDLEPAA</sequence>
<evidence type="ECO:0000256" key="14">
    <source>
        <dbReference type="SAM" id="MobiDB-lite"/>
    </source>
</evidence>
<keyword evidence="5" id="KW-0049">Antioxidant</keyword>
<dbReference type="InterPro" id="IPR013766">
    <property type="entry name" value="Thioredoxin_domain"/>
</dbReference>
<keyword evidence="7" id="KW-1015">Disulfide bond</keyword>
<evidence type="ECO:0000256" key="12">
    <source>
        <dbReference type="ARBA" id="ARBA00049091"/>
    </source>
</evidence>
<evidence type="ECO:0000256" key="9">
    <source>
        <dbReference type="ARBA" id="ARBA00032824"/>
    </source>
</evidence>
<feature type="region of interest" description="Disordered" evidence="14">
    <location>
        <begin position="1"/>
        <end position="22"/>
    </location>
</feature>
<dbReference type="EMBL" id="CP042430">
    <property type="protein sequence ID" value="QEC47180.1"/>
    <property type="molecule type" value="Genomic_DNA"/>
</dbReference>
<evidence type="ECO:0000256" key="11">
    <source>
        <dbReference type="ARBA" id="ARBA00041373"/>
    </source>
</evidence>
<evidence type="ECO:0000256" key="10">
    <source>
        <dbReference type="ARBA" id="ARBA00038489"/>
    </source>
</evidence>
<evidence type="ECO:0000256" key="5">
    <source>
        <dbReference type="ARBA" id="ARBA00022862"/>
    </source>
</evidence>
<dbReference type="Gene3D" id="3.40.30.10">
    <property type="entry name" value="Glutaredoxin"/>
    <property type="match status" value="1"/>
</dbReference>
<evidence type="ECO:0000259" key="15">
    <source>
        <dbReference type="PROSITE" id="PS51352"/>
    </source>
</evidence>
<comment type="catalytic activity">
    <reaction evidence="12">
        <text>a hydroperoxide + [thioredoxin]-dithiol = an alcohol + [thioredoxin]-disulfide + H2O</text>
        <dbReference type="Rhea" id="RHEA:62620"/>
        <dbReference type="Rhea" id="RHEA-COMP:10698"/>
        <dbReference type="Rhea" id="RHEA-COMP:10700"/>
        <dbReference type="ChEBI" id="CHEBI:15377"/>
        <dbReference type="ChEBI" id="CHEBI:29950"/>
        <dbReference type="ChEBI" id="CHEBI:30879"/>
        <dbReference type="ChEBI" id="CHEBI:35924"/>
        <dbReference type="ChEBI" id="CHEBI:50058"/>
        <dbReference type="EC" id="1.11.1.24"/>
    </reaction>
</comment>
<comment type="function">
    <text evidence="1">Thiol-specific peroxidase that catalyzes the reduction of hydrogen peroxide and organic hydroperoxides to water and alcohols, respectively. Plays a role in cell protection against oxidative stress by detoxifying peroxides and as sensor of hydrogen peroxide-mediated signaling events.</text>
</comment>
<dbReference type="PROSITE" id="PS51352">
    <property type="entry name" value="THIOREDOXIN_2"/>
    <property type="match status" value="1"/>
</dbReference>
<dbReference type="GO" id="GO:0008379">
    <property type="term" value="F:thioredoxin peroxidase activity"/>
    <property type="evidence" value="ECO:0007669"/>
    <property type="project" value="TreeGrafter"/>
</dbReference>
<dbReference type="CDD" id="cd03017">
    <property type="entry name" value="PRX_BCP"/>
    <property type="match status" value="1"/>
</dbReference>
<dbReference type="AlphaFoldDB" id="A0A5B8U2J1"/>
<dbReference type="GO" id="GO:0005737">
    <property type="term" value="C:cytoplasm"/>
    <property type="evidence" value="ECO:0007669"/>
    <property type="project" value="TreeGrafter"/>
</dbReference>
<evidence type="ECO:0000256" key="6">
    <source>
        <dbReference type="ARBA" id="ARBA00023002"/>
    </source>
</evidence>
<dbReference type="GO" id="GO:0034599">
    <property type="term" value="P:cellular response to oxidative stress"/>
    <property type="evidence" value="ECO:0007669"/>
    <property type="project" value="TreeGrafter"/>
</dbReference>
<dbReference type="EC" id="1.11.1.24" evidence="3"/>
<accession>A0A5B8U2J1</accession>
<evidence type="ECO:0000256" key="7">
    <source>
        <dbReference type="ARBA" id="ARBA00023157"/>
    </source>
</evidence>
<dbReference type="PIRSF" id="PIRSF000239">
    <property type="entry name" value="AHPC"/>
    <property type="match status" value="1"/>
</dbReference>
<dbReference type="InterPro" id="IPR000866">
    <property type="entry name" value="AhpC/TSA"/>
</dbReference>
<evidence type="ECO:0000313" key="16">
    <source>
        <dbReference type="EMBL" id="QEC47180.1"/>
    </source>
</evidence>
<comment type="similarity">
    <text evidence="10">Belongs to the peroxiredoxin family. BCP/PrxQ subfamily.</text>
</comment>
<name>A0A5B8U2J1_9ACTN</name>
<feature type="domain" description="Thioredoxin" evidence="15">
    <location>
        <begin position="4"/>
        <end position="157"/>
    </location>
</feature>
<keyword evidence="6 16" id="KW-0560">Oxidoreductase</keyword>
<dbReference type="InterPro" id="IPR050924">
    <property type="entry name" value="Peroxiredoxin_BCP/PrxQ"/>
</dbReference>
<evidence type="ECO:0000256" key="4">
    <source>
        <dbReference type="ARBA" id="ARBA00022559"/>
    </source>
</evidence>
<comment type="subunit">
    <text evidence="2">Monomer.</text>
</comment>
<dbReference type="RefSeq" id="WP_146917317.1">
    <property type="nucleotide sequence ID" value="NZ_CP042430.1"/>
</dbReference>
<evidence type="ECO:0000256" key="2">
    <source>
        <dbReference type="ARBA" id="ARBA00011245"/>
    </source>
</evidence>
<dbReference type="NCBIfam" id="NF006960">
    <property type="entry name" value="PRK09437.1"/>
    <property type="match status" value="1"/>
</dbReference>
<keyword evidence="17" id="KW-1185">Reference proteome</keyword>
<evidence type="ECO:0000256" key="8">
    <source>
        <dbReference type="ARBA" id="ARBA00023284"/>
    </source>
</evidence>
<reference evidence="16 17" key="1">
    <citation type="journal article" date="2018" name="J. Microbiol.">
        <title>Baekduia soli gen. nov., sp. nov., a novel bacterium isolated from the soil of Baekdu Mountain and proposal of a novel family name, Baekduiaceae fam. nov.</title>
        <authorList>
            <person name="An D.S."/>
            <person name="Siddiqi M.Z."/>
            <person name="Kim K.H."/>
            <person name="Yu H.S."/>
            <person name="Im W.T."/>
        </authorList>
    </citation>
    <scope>NUCLEOTIDE SEQUENCE [LARGE SCALE GENOMIC DNA]</scope>
    <source>
        <strain evidence="16 17">BR7-21</strain>
    </source>
</reference>